<dbReference type="InterPro" id="IPR036237">
    <property type="entry name" value="Xyl_isomerase-like_sf"/>
</dbReference>
<dbReference type="Pfam" id="PF01261">
    <property type="entry name" value="AP_endonuc_2"/>
    <property type="match status" value="1"/>
</dbReference>
<comment type="caution">
    <text evidence="2">The sequence shown here is derived from an EMBL/GenBank/DDBJ whole genome shotgun (WGS) entry which is preliminary data.</text>
</comment>
<dbReference type="Gene3D" id="3.20.20.150">
    <property type="entry name" value="Divalent-metal-dependent TIM barrel enzymes"/>
    <property type="match status" value="1"/>
</dbReference>
<dbReference type="InterPro" id="IPR013022">
    <property type="entry name" value="Xyl_isomerase-like_TIM-brl"/>
</dbReference>
<keyword evidence="3" id="KW-1185">Reference proteome</keyword>
<accession>A0ABU0JL85</accession>
<feature type="domain" description="Xylose isomerase-like TIM barrel" evidence="1">
    <location>
        <begin position="19"/>
        <end position="282"/>
    </location>
</feature>
<dbReference type="GO" id="GO:0016853">
    <property type="term" value="F:isomerase activity"/>
    <property type="evidence" value="ECO:0007669"/>
    <property type="project" value="UniProtKB-KW"/>
</dbReference>
<evidence type="ECO:0000259" key="1">
    <source>
        <dbReference type="Pfam" id="PF01261"/>
    </source>
</evidence>
<dbReference type="PANTHER" id="PTHR12110:SF21">
    <property type="entry name" value="XYLOSE ISOMERASE-LIKE TIM BARREL DOMAIN-CONTAINING PROTEIN"/>
    <property type="match status" value="1"/>
</dbReference>
<dbReference type="PANTHER" id="PTHR12110">
    <property type="entry name" value="HYDROXYPYRUVATE ISOMERASE"/>
    <property type="match status" value="1"/>
</dbReference>
<dbReference type="InterPro" id="IPR050312">
    <property type="entry name" value="IolE/XylAMocC-like"/>
</dbReference>
<gene>
    <name evidence="2" type="ORF">QO011_007053</name>
</gene>
<dbReference type="SUPFAM" id="SSF51658">
    <property type="entry name" value="Xylose isomerase-like"/>
    <property type="match status" value="1"/>
</dbReference>
<dbReference type="EMBL" id="JAUSVX010000019">
    <property type="protein sequence ID" value="MDQ0474014.1"/>
    <property type="molecule type" value="Genomic_DNA"/>
</dbReference>
<proteinExistence type="predicted"/>
<organism evidence="2 3">
    <name type="scientific">Labrys wisconsinensis</name>
    <dbReference type="NCBI Taxonomy" id="425677"/>
    <lineage>
        <taxon>Bacteria</taxon>
        <taxon>Pseudomonadati</taxon>
        <taxon>Pseudomonadota</taxon>
        <taxon>Alphaproteobacteria</taxon>
        <taxon>Hyphomicrobiales</taxon>
        <taxon>Xanthobacteraceae</taxon>
        <taxon>Labrys</taxon>
    </lineage>
</organism>
<name>A0ABU0JL85_9HYPH</name>
<evidence type="ECO:0000313" key="3">
    <source>
        <dbReference type="Proteomes" id="UP001242480"/>
    </source>
</evidence>
<reference evidence="2 3" key="1">
    <citation type="submission" date="2023-07" db="EMBL/GenBank/DDBJ databases">
        <title>Genomic Encyclopedia of Type Strains, Phase IV (KMG-IV): sequencing the most valuable type-strain genomes for metagenomic binning, comparative biology and taxonomic classification.</title>
        <authorList>
            <person name="Goeker M."/>
        </authorList>
    </citation>
    <scope>NUCLEOTIDE SEQUENCE [LARGE SCALE GENOMIC DNA]</scope>
    <source>
        <strain evidence="2 3">DSM 19619</strain>
    </source>
</reference>
<sequence>MSVGIFTGYFPYGLDETIRRIKQHGFTNVQLDTAFKDLVLRPGPKAVDDCRRVADAFRDADLPISCIAAYKNLTHPEPATRQAYIDHVKFALKHARLLGTPYVASEAGTFNADSDYIPDPKNQTEAGYLECRAILAELARYAEDHGAVFLLETYVNNVVGTIERTNRIVEEIDSPGFGLMMDPTNYFEDHNIDRIDETLNRIFDAPLAAHVRCAHAKDVKRAADAGEKYAEMDASSAHSFRGIGAIEMPGPGLGDLNYALYLKRLSERHPNIPLIIEHLEEADVPRAKRFVDEQLKRVAA</sequence>
<dbReference type="Proteomes" id="UP001242480">
    <property type="component" value="Unassembled WGS sequence"/>
</dbReference>
<keyword evidence="2" id="KW-0413">Isomerase</keyword>
<evidence type="ECO:0000313" key="2">
    <source>
        <dbReference type="EMBL" id="MDQ0474014.1"/>
    </source>
</evidence>
<protein>
    <submittedName>
        <fullName evidence="2">Sugar phosphate isomerase/epimerase</fullName>
    </submittedName>
</protein>